<evidence type="ECO:0000313" key="1">
    <source>
        <dbReference type="EMBL" id="QTH70945.1"/>
    </source>
</evidence>
<dbReference type="KEGG" id="pxi:J5O05_13835"/>
<sequence length="314" mass="35790">MKHQLLAPTASSLQRQWLESQELDKEFNEAITQLRGFKAAPHDKALLWLVWEYGLEAILPYSQDLRQTLQQGLEWQRIRGTPKSVLMALNWLQFKNVQLENAKVGRHYYRYQLDLGQLPSDEQVKHINKLTGLSAPVSAKLERLYYGLDVRHQVLSNNGFGQLLSDVSGVPFIDNGKALCKVSFARTQTSSLQGPGVQSSLGHHRQFIQQAHYLSSKRLSDYRLSDKEPSKRPIATSLNRTRHLNVTLAQAGWFGYWNGSWNNDDWRQIPLLVADVKHTRFDQLEPLYFAGASNGRLNIGNSYLTVTLPNSALH</sequence>
<name>A0A975HMD2_9GAMM</name>
<gene>
    <name evidence="1" type="ORF">J5O05_13835</name>
</gene>
<dbReference type="EMBL" id="CP072133">
    <property type="protein sequence ID" value="QTH70945.1"/>
    <property type="molecule type" value="Genomic_DNA"/>
</dbReference>
<proteinExistence type="predicted"/>
<accession>A0A975HMD2</accession>
<dbReference type="RefSeq" id="WP_208842587.1">
    <property type="nucleotide sequence ID" value="NZ_CP072133.1"/>
</dbReference>
<keyword evidence="2" id="KW-1185">Reference proteome</keyword>
<reference evidence="1" key="1">
    <citation type="submission" date="2021-03" db="EMBL/GenBank/DDBJ databases">
        <title>Complete Genome of Pseudoalteromonas xiamenensis STKMTI.2, a new potential marine bacterium producing anti-Vibrio compounds.</title>
        <authorList>
            <person name="Handayani D.P."/>
            <person name="Isnansetyo A."/>
            <person name="Istiqomah I."/>
            <person name="Jumina J."/>
        </authorList>
    </citation>
    <scope>NUCLEOTIDE SEQUENCE</scope>
    <source>
        <strain evidence="1">STKMTI.2</strain>
    </source>
</reference>
<dbReference type="AlphaFoldDB" id="A0A975HMD2"/>
<dbReference type="Pfam" id="PF09684">
    <property type="entry name" value="Tail_P2_I"/>
    <property type="match status" value="1"/>
</dbReference>
<protein>
    <submittedName>
        <fullName evidence="1">Phage tail protein</fullName>
    </submittedName>
</protein>
<dbReference type="InterPro" id="IPR006521">
    <property type="entry name" value="Tail_protein_I"/>
</dbReference>
<dbReference type="Proteomes" id="UP000664904">
    <property type="component" value="Chromosome"/>
</dbReference>
<organism evidence="1 2">
    <name type="scientific">Pseudoalteromonas xiamenensis</name>
    <dbReference type="NCBI Taxonomy" id="882626"/>
    <lineage>
        <taxon>Bacteria</taxon>
        <taxon>Pseudomonadati</taxon>
        <taxon>Pseudomonadota</taxon>
        <taxon>Gammaproteobacteria</taxon>
        <taxon>Alteromonadales</taxon>
        <taxon>Pseudoalteromonadaceae</taxon>
        <taxon>Pseudoalteromonas</taxon>
    </lineage>
</organism>
<evidence type="ECO:0000313" key="2">
    <source>
        <dbReference type="Proteomes" id="UP000664904"/>
    </source>
</evidence>